<dbReference type="GO" id="GO:0004842">
    <property type="term" value="F:ubiquitin-protein transferase activity"/>
    <property type="evidence" value="ECO:0007669"/>
    <property type="project" value="InterPro"/>
</dbReference>
<organism evidence="7 8">
    <name type="scientific">Periconia macrospinosa</name>
    <dbReference type="NCBI Taxonomy" id="97972"/>
    <lineage>
        <taxon>Eukaryota</taxon>
        <taxon>Fungi</taxon>
        <taxon>Dikarya</taxon>
        <taxon>Ascomycota</taxon>
        <taxon>Pezizomycotina</taxon>
        <taxon>Dothideomycetes</taxon>
        <taxon>Pleosporomycetidae</taxon>
        <taxon>Pleosporales</taxon>
        <taxon>Massarineae</taxon>
        <taxon>Periconiaceae</taxon>
        <taxon>Periconia</taxon>
    </lineage>
</organism>
<keyword evidence="2" id="KW-0863">Zinc-finger</keyword>
<keyword evidence="3" id="KW-0833">Ubl conjugation pathway</keyword>
<dbReference type="InterPro" id="IPR031127">
    <property type="entry name" value="E3_UB_ligase_RBR"/>
</dbReference>
<evidence type="ECO:0000259" key="6">
    <source>
        <dbReference type="Pfam" id="PF01485"/>
    </source>
</evidence>
<dbReference type="OrthoDB" id="9977870at2759"/>
<evidence type="ECO:0000256" key="5">
    <source>
        <dbReference type="SAM" id="SignalP"/>
    </source>
</evidence>
<keyword evidence="4" id="KW-0862">Zinc</keyword>
<reference evidence="7 8" key="1">
    <citation type="journal article" date="2018" name="Sci. Rep.">
        <title>Comparative genomics provides insights into the lifestyle and reveals functional heterogeneity of dark septate endophytic fungi.</title>
        <authorList>
            <person name="Knapp D.G."/>
            <person name="Nemeth J.B."/>
            <person name="Barry K."/>
            <person name="Hainaut M."/>
            <person name="Henrissat B."/>
            <person name="Johnson J."/>
            <person name="Kuo A."/>
            <person name="Lim J.H.P."/>
            <person name="Lipzen A."/>
            <person name="Nolan M."/>
            <person name="Ohm R.A."/>
            <person name="Tamas L."/>
            <person name="Grigoriev I.V."/>
            <person name="Spatafora J.W."/>
            <person name="Nagy L.G."/>
            <person name="Kovacs G.M."/>
        </authorList>
    </citation>
    <scope>NUCLEOTIDE SEQUENCE [LARGE SCALE GENOMIC DNA]</scope>
    <source>
        <strain evidence="7 8">DSE2036</strain>
    </source>
</reference>
<feature type="signal peptide" evidence="5">
    <location>
        <begin position="1"/>
        <end position="24"/>
    </location>
</feature>
<dbReference type="Proteomes" id="UP000244855">
    <property type="component" value="Unassembled WGS sequence"/>
</dbReference>
<feature type="domain" description="IBR" evidence="6">
    <location>
        <begin position="25"/>
        <end position="80"/>
    </location>
</feature>
<evidence type="ECO:0000256" key="2">
    <source>
        <dbReference type="ARBA" id="ARBA00022771"/>
    </source>
</evidence>
<dbReference type="GO" id="GO:0016567">
    <property type="term" value="P:protein ubiquitination"/>
    <property type="evidence" value="ECO:0007669"/>
    <property type="project" value="InterPro"/>
</dbReference>
<keyword evidence="5" id="KW-0732">Signal</keyword>
<sequence>PRCCGIRIPFIAIAHFLTPELVNAYKEKEVEVENTNPIYCSNSLCTIFIKPEHVRADTAICPACNTRTCVVCKTPDHGGLCPEDQTTQMLMDVAKENGWQQCYGCKAIVELTEGCNHI</sequence>
<dbReference type="EMBL" id="KZ805317">
    <property type="protein sequence ID" value="PVI04980.1"/>
    <property type="molecule type" value="Genomic_DNA"/>
</dbReference>
<protein>
    <recommendedName>
        <fullName evidence="6">IBR domain-containing protein</fullName>
    </recommendedName>
</protein>
<dbReference type="GO" id="GO:0008270">
    <property type="term" value="F:zinc ion binding"/>
    <property type="evidence" value="ECO:0007669"/>
    <property type="project" value="UniProtKB-KW"/>
</dbReference>
<evidence type="ECO:0000313" key="8">
    <source>
        <dbReference type="Proteomes" id="UP000244855"/>
    </source>
</evidence>
<accession>A0A2V1E6S1</accession>
<keyword evidence="8" id="KW-1185">Reference proteome</keyword>
<dbReference type="Pfam" id="PF01485">
    <property type="entry name" value="IBR"/>
    <property type="match status" value="1"/>
</dbReference>
<gene>
    <name evidence="7" type="ORF">DM02DRAFT_509960</name>
</gene>
<feature type="non-terminal residue" evidence="7">
    <location>
        <position position="1"/>
    </location>
</feature>
<dbReference type="STRING" id="97972.A0A2V1E6S1"/>
<dbReference type="PANTHER" id="PTHR11685">
    <property type="entry name" value="RBR FAMILY RING FINGER AND IBR DOMAIN-CONTAINING"/>
    <property type="match status" value="1"/>
</dbReference>
<dbReference type="AlphaFoldDB" id="A0A2V1E6S1"/>
<name>A0A2V1E6S1_9PLEO</name>
<evidence type="ECO:0000256" key="3">
    <source>
        <dbReference type="ARBA" id="ARBA00022786"/>
    </source>
</evidence>
<proteinExistence type="predicted"/>
<evidence type="ECO:0000256" key="1">
    <source>
        <dbReference type="ARBA" id="ARBA00022723"/>
    </source>
</evidence>
<evidence type="ECO:0000256" key="4">
    <source>
        <dbReference type="ARBA" id="ARBA00022833"/>
    </source>
</evidence>
<keyword evidence="1" id="KW-0479">Metal-binding</keyword>
<feature type="chain" id="PRO_5016150009" description="IBR domain-containing protein" evidence="5">
    <location>
        <begin position="25"/>
        <end position="118"/>
    </location>
</feature>
<feature type="non-terminal residue" evidence="7">
    <location>
        <position position="118"/>
    </location>
</feature>
<evidence type="ECO:0000313" key="7">
    <source>
        <dbReference type="EMBL" id="PVI04980.1"/>
    </source>
</evidence>
<dbReference type="Gene3D" id="1.20.120.1750">
    <property type="match status" value="1"/>
</dbReference>
<dbReference type="InterPro" id="IPR002867">
    <property type="entry name" value="IBR_dom"/>
</dbReference>